<gene>
    <name evidence="2" type="ORF">OGX73_13315</name>
</gene>
<feature type="signal peptide" evidence="1">
    <location>
        <begin position="1"/>
        <end position="17"/>
    </location>
</feature>
<keyword evidence="1" id="KW-0732">Signal</keyword>
<organism evidence="2 3">
    <name type="scientific">Providencia rettgeri</name>
    <dbReference type="NCBI Taxonomy" id="587"/>
    <lineage>
        <taxon>Bacteria</taxon>
        <taxon>Pseudomonadati</taxon>
        <taxon>Pseudomonadota</taxon>
        <taxon>Gammaproteobacteria</taxon>
        <taxon>Enterobacterales</taxon>
        <taxon>Morganellaceae</taxon>
        <taxon>Providencia</taxon>
    </lineage>
</organism>
<dbReference type="RefSeq" id="WP_283027056.1">
    <property type="nucleotide sequence ID" value="NZ_JAOWIN010000009.1"/>
</dbReference>
<dbReference type="Proteomes" id="UP001159001">
    <property type="component" value="Unassembled WGS sequence"/>
</dbReference>
<name>A0AAW6UJA7_PRORE</name>
<sequence length="96" mass="11278">MRNILFLIALFSGFSVAGENTTQKQEFWYEGCPKYTDEQLDQLKGSKVVSTEELRTYSKKQLEDFVSKNECDVINLNERKKYLLKKLKKMDESVNK</sequence>
<dbReference type="AlphaFoldDB" id="A0AAW6UJA7"/>
<accession>A0AAW6UJA7</accession>
<evidence type="ECO:0000313" key="2">
    <source>
        <dbReference type="EMBL" id="MDI9093598.1"/>
    </source>
</evidence>
<evidence type="ECO:0000313" key="3">
    <source>
        <dbReference type="Proteomes" id="UP001159001"/>
    </source>
</evidence>
<protein>
    <recommendedName>
        <fullName evidence="4">YARHG domain-containing protein</fullName>
    </recommendedName>
</protein>
<reference evidence="2" key="1">
    <citation type="submission" date="2022-10" db="EMBL/GenBank/DDBJ databases">
        <title>Bacterial isolates recovered from the One Health project in Brazil.</title>
        <authorList>
            <person name="Valiatti T.B."/>
            <person name="Santos F."/>
            <person name="Cayo R."/>
            <person name="Gales A.C."/>
        </authorList>
    </citation>
    <scope>NUCLEOTIDE SEQUENCE</scope>
    <source>
        <strain evidence="2">PVR188</strain>
    </source>
</reference>
<proteinExistence type="predicted"/>
<comment type="caution">
    <text evidence="2">The sequence shown here is derived from an EMBL/GenBank/DDBJ whole genome shotgun (WGS) entry which is preliminary data.</text>
</comment>
<dbReference type="EMBL" id="JAOWIN010000009">
    <property type="protein sequence ID" value="MDI9093598.1"/>
    <property type="molecule type" value="Genomic_DNA"/>
</dbReference>
<evidence type="ECO:0000256" key="1">
    <source>
        <dbReference type="SAM" id="SignalP"/>
    </source>
</evidence>
<evidence type="ECO:0008006" key="4">
    <source>
        <dbReference type="Google" id="ProtNLM"/>
    </source>
</evidence>
<feature type="chain" id="PRO_5043319509" description="YARHG domain-containing protein" evidence="1">
    <location>
        <begin position="18"/>
        <end position="96"/>
    </location>
</feature>